<organism evidence="1">
    <name type="scientific">Zea mays</name>
    <name type="common">Maize</name>
    <dbReference type="NCBI Taxonomy" id="4577"/>
    <lineage>
        <taxon>Eukaryota</taxon>
        <taxon>Viridiplantae</taxon>
        <taxon>Streptophyta</taxon>
        <taxon>Embryophyta</taxon>
        <taxon>Tracheophyta</taxon>
        <taxon>Spermatophyta</taxon>
        <taxon>Magnoliopsida</taxon>
        <taxon>Liliopsida</taxon>
        <taxon>Poales</taxon>
        <taxon>Poaceae</taxon>
        <taxon>PACMAD clade</taxon>
        <taxon>Panicoideae</taxon>
        <taxon>Andropogonodae</taxon>
        <taxon>Andropogoneae</taxon>
        <taxon>Tripsacinae</taxon>
        <taxon>Zea</taxon>
    </lineage>
</organism>
<reference evidence="1" key="1">
    <citation type="submission" date="2015-12" db="EMBL/GenBank/DDBJ databases">
        <title>Update maize B73 reference genome by single molecule sequencing technologies.</title>
        <authorList>
            <consortium name="Maize Genome Sequencing Project"/>
            <person name="Ware D."/>
        </authorList>
    </citation>
    <scope>NUCLEOTIDE SEQUENCE</scope>
    <source>
        <tissue evidence="1">Seedling</tissue>
    </source>
</reference>
<dbReference type="AlphaFoldDB" id="A0A1D6GMP8"/>
<gene>
    <name evidence="1" type="ORF">ZEAMMB73_Zm00001d013845</name>
</gene>
<protein>
    <submittedName>
        <fullName evidence="1">E2F transcription factor-like E2FE</fullName>
    </submittedName>
</protein>
<name>A0A1D6GMP8_MAIZE</name>
<dbReference type="ExpressionAtlas" id="A0A1D6GMP8">
    <property type="expression patterns" value="baseline and differential"/>
</dbReference>
<sequence length="93" mass="10281">MEKALAIISHEDDSILELANEVRKVLNRTKETKITGCVNSSTTSRVSRWTMARSTARLVATTGLGEYITQGTILFVTSTTQCILWGTLLAHRL</sequence>
<accession>A0A1D6GMP8</accession>
<evidence type="ECO:0000313" key="1">
    <source>
        <dbReference type="EMBL" id="AQK64565.1"/>
    </source>
</evidence>
<proteinExistence type="predicted"/>
<dbReference type="EMBL" id="CM000781">
    <property type="protein sequence ID" value="AQK64565.1"/>
    <property type="molecule type" value="Genomic_DNA"/>
</dbReference>